<feature type="compositionally biased region" description="Basic and acidic residues" evidence="1">
    <location>
        <begin position="48"/>
        <end position="72"/>
    </location>
</feature>
<proteinExistence type="predicted"/>
<organism evidence="2 3">
    <name type="scientific">Seiridium unicorne</name>
    <dbReference type="NCBI Taxonomy" id="138068"/>
    <lineage>
        <taxon>Eukaryota</taxon>
        <taxon>Fungi</taxon>
        <taxon>Dikarya</taxon>
        <taxon>Ascomycota</taxon>
        <taxon>Pezizomycotina</taxon>
        <taxon>Sordariomycetes</taxon>
        <taxon>Xylariomycetidae</taxon>
        <taxon>Amphisphaeriales</taxon>
        <taxon>Sporocadaceae</taxon>
        <taxon>Seiridium</taxon>
    </lineage>
</organism>
<comment type="caution">
    <text evidence="2">The sequence shown here is derived from an EMBL/GenBank/DDBJ whole genome shotgun (WGS) entry which is preliminary data.</text>
</comment>
<feature type="compositionally biased region" description="Basic and acidic residues" evidence="1">
    <location>
        <begin position="136"/>
        <end position="190"/>
    </location>
</feature>
<reference evidence="2 3" key="1">
    <citation type="journal article" date="2024" name="J. Plant Pathol.">
        <title>Sequence and assembly of the genome of Seiridium unicorne, isolate CBS 538.82, causal agent of cypress canker disease.</title>
        <authorList>
            <person name="Scali E."/>
            <person name="Rocca G.D."/>
            <person name="Danti R."/>
            <person name="Garbelotto M."/>
            <person name="Barberini S."/>
            <person name="Baroncelli R."/>
            <person name="Emiliani G."/>
        </authorList>
    </citation>
    <scope>NUCLEOTIDE SEQUENCE [LARGE SCALE GENOMIC DNA]</scope>
    <source>
        <strain evidence="2 3">BM-138-508</strain>
    </source>
</reference>
<feature type="compositionally biased region" description="Low complexity" evidence="1">
    <location>
        <begin position="120"/>
        <end position="129"/>
    </location>
</feature>
<accession>A0ABR2VE16</accession>
<evidence type="ECO:0000313" key="3">
    <source>
        <dbReference type="Proteomes" id="UP001408356"/>
    </source>
</evidence>
<feature type="compositionally biased region" description="Low complexity" evidence="1">
    <location>
        <begin position="217"/>
        <end position="234"/>
    </location>
</feature>
<feature type="region of interest" description="Disordered" evidence="1">
    <location>
        <begin position="1"/>
        <end position="237"/>
    </location>
</feature>
<gene>
    <name evidence="2" type="ORF">SUNI508_03310</name>
</gene>
<dbReference type="EMBL" id="JARVKF010000024">
    <property type="protein sequence ID" value="KAK9425170.1"/>
    <property type="molecule type" value="Genomic_DNA"/>
</dbReference>
<feature type="region of interest" description="Disordered" evidence="1">
    <location>
        <begin position="386"/>
        <end position="423"/>
    </location>
</feature>
<evidence type="ECO:0000313" key="2">
    <source>
        <dbReference type="EMBL" id="KAK9425170.1"/>
    </source>
</evidence>
<dbReference type="Proteomes" id="UP001408356">
    <property type="component" value="Unassembled WGS sequence"/>
</dbReference>
<evidence type="ECO:0000256" key="1">
    <source>
        <dbReference type="SAM" id="MobiDB-lite"/>
    </source>
</evidence>
<feature type="compositionally biased region" description="Low complexity" evidence="1">
    <location>
        <begin position="83"/>
        <end position="96"/>
    </location>
</feature>
<feature type="compositionally biased region" description="Basic and acidic residues" evidence="1">
    <location>
        <begin position="204"/>
        <end position="215"/>
    </location>
</feature>
<name>A0ABR2VE16_9PEZI</name>
<feature type="compositionally biased region" description="Polar residues" evidence="1">
    <location>
        <begin position="191"/>
        <end position="201"/>
    </location>
</feature>
<keyword evidence="3" id="KW-1185">Reference proteome</keyword>
<protein>
    <submittedName>
        <fullName evidence="2">Uncharacterized protein</fullName>
    </submittedName>
</protein>
<feature type="compositionally biased region" description="Acidic residues" evidence="1">
    <location>
        <begin position="413"/>
        <end position="423"/>
    </location>
</feature>
<feature type="compositionally biased region" description="Basic and acidic residues" evidence="1">
    <location>
        <begin position="103"/>
        <end position="115"/>
    </location>
</feature>
<sequence length="423" mass="47257">MPILKATVRPAKPKATNDGVSSHAQQAEAKPSAHERISNEAEPQGESNADKKNTSDNKVTKAGEKGSEEKKAATPNTTERGGVASSVNKNVKSVAAENADNTKVSKEKKTPEKSTKKAPKVSPKPIPSKSTKRKRDTIQPESAREGRKEVEEEFKEAVKEEAKEDVITKTEKSEDDDLPNKKSKQDDGHNNPKNIESSNPANLGKKDDSSLEDPKQTSSSKPKNPPKNSKGPTGTQKSKIDIYELVITLMKHIQPDTTAQTSAHKKTIAKEVRKAKLTVPLRKAVVEALEESLVYYHHDNRTCARRMKYWSDQDELPPHMWFQNIQIAEKGYKVASEKVKKVQELDEELGLDLRKGLWRIRRGVRRGFAAVTERDVYNEFLGWHSESEPAAGADGDDNDSFNDRDVGSYTPFYDEDDESMYDY</sequence>